<dbReference type="AlphaFoldDB" id="R4X970"/>
<dbReference type="GO" id="GO:0016314">
    <property type="term" value="F:phosphatidylinositol-3,4,5-trisphosphate 3-phosphatase activity"/>
    <property type="evidence" value="ECO:0007669"/>
    <property type="project" value="UniProtKB-EC"/>
</dbReference>
<organism evidence="5 6">
    <name type="scientific">Taphrina deformans (strain PYCC 5710 / ATCC 11124 / CBS 356.35 / IMI 108563 / JCM 9778 / NBRC 8474)</name>
    <name type="common">Peach leaf curl fungus</name>
    <name type="synonym">Lalaria deformans</name>
    <dbReference type="NCBI Taxonomy" id="1097556"/>
    <lineage>
        <taxon>Eukaryota</taxon>
        <taxon>Fungi</taxon>
        <taxon>Dikarya</taxon>
        <taxon>Ascomycota</taxon>
        <taxon>Taphrinomycotina</taxon>
        <taxon>Taphrinomycetes</taxon>
        <taxon>Taphrinales</taxon>
        <taxon>Taphrinaceae</taxon>
        <taxon>Taphrina</taxon>
    </lineage>
</organism>
<dbReference type="PROSITE" id="PS50056">
    <property type="entry name" value="TYR_PHOSPHATASE_2"/>
    <property type="match status" value="1"/>
</dbReference>
<dbReference type="InterPro" id="IPR016130">
    <property type="entry name" value="Tyr_Pase_AS"/>
</dbReference>
<feature type="domain" description="Phosphatase tensin-type" evidence="4">
    <location>
        <begin position="14"/>
        <end position="188"/>
    </location>
</feature>
<dbReference type="GO" id="GO:0042995">
    <property type="term" value="C:cell projection"/>
    <property type="evidence" value="ECO:0007669"/>
    <property type="project" value="TreeGrafter"/>
</dbReference>
<reference evidence="5 6" key="1">
    <citation type="journal article" date="2013" name="MBio">
        <title>Genome sequencing of the plant pathogen Taphrina deformans, the causal agent of peach leaf curl.</title>
        <authorList>
            <person name="Cisse O.H."/>
            <person name="Almeida J.M.G.C.F."/>
            <person name="Fonseca A."/>
            <person name="Kumar A.A."/>
            <person name="Salojaervi J."/>
            <person name="Overmyer K."/>
            <person name="Hauser P.M."/>
            <person name="Pagni M."/>
        </authorList>
    </citation>
    <scope>NUCLEOTIDE SEQUENCE [LARGE SCALE GENOMIC DNA]</scope>
    <source>
        <strain evidence="6">PYCC 5710 / ATCC 11124 / CBS 356.35 / IMI 108563 / JCM 9778 / NBRC 8474</strain>
    </source>
</reference>
<dbReference type="EMBL" id="CAHR02000065">
    <property type="protein sequence ID" value="CCG81970.1"/>
    <property type="molecule type" value="Genomic_DNA"/>
</dbReference>
<evidence type="ECO:0000256" key="1">
    <source>
        <dbReference type="ARBA" id="ARBA00013015"/>
    </source>
</evidence>
<dbReference type="InterPro" id="IPR051281">
    <property type="entry name" value="Dual-spec_lipid-protein_phosph"/>
</dbReference>
<dbReference type="InterPro" id="IPR029023">
    <property type="entry name" value="Tensin_phosphatase"/>
</dbReference>
<dbReference type="EC" id="3.1.3.67" evidence="1"/>
<dbReference type="STRING" id="1097556.R4X970"/>
<dbReference type="InterPro" id="IPR000387">
    <property type="entry name" value="Tyr_Pase_dom"/>
</dbReference>
<dbReference type="eggNOG" id="KOG2283">
    <property type="taxonomic scope" value="Eukaryota"/>
</dbReference>
<dbReference type="VEuPathDB" id="FungiDB:TAPDE_001869"/>
<sequence length="323" mass="36379">MTSLLARLASYPRKRYMEEGHDLDIAFITNSIWVMSLPSVSWPERLYRNNLHHVKVLLDRKAGTSYRVFDFRAEGAGYADSDFDGRVSHYPFVDHQPPPFALLPQIVEGIHRHVGAAEGNVAVIHCKAGKGRSGLSACSYLITHAGFTEQGARSLFTQKRMRAGFGEGLSIPSQVRYLGYVQQWNEGGRRYVPRRVRIESVTVRGLRAGCRLSLREFKQQGTVIQTLHDFSATDWVTKEGGDTMVAAVAETKSLEMDDDVCVYLSKGNAFAHFWFNATLEAAKMKEGQQSFSIVWEEVDGWKGTRWRGAKAYDSVSVQWTFLS</sequence>
<dbReference type="Gene3D" id="3.90.190.10">
    <property type="entry name" value="Protein tyrosine phosphatase superfamily"/>
    <property type="match status" value="1"/>
</dbReference>
<dbReference type="GO" id="GO:0005634">
    <property type="term" value="C:nucleus"/>
    <property type="evidence" value="ECO:0007669"/>
    <property type="project" value="TreeGrafter"/>
</dbReference>
<protein>
    <recommendedName>
        <fullName evidence="1">phosphatidylinositol-3,4,5-trisphosphate 3-phosphatase</fullName>
        <ecNumber evidence="1">3.1.3.67</ecNumber>
    </recommendedName>
</protein>
<feature type="domain" description="Tyrosine specific protein phosphatases" evidence="3">
    <location>
        <begin position="101"/>
        <end position="160"/>
    </location>
</feature>
<proteinExistence type="predicted"/>
<dbReference type="PROSITE" id="PS51181">
    <property type="entry name" value="PPASE_TENSIN"/>
    <property type="match status" value="1"/>
</dbReference>
<dbReference type="GO" id="GO:0046856">
    <property type="term" value="P:phosphatidylinositol dephosphorylation"/>
    <property type="evidence" value="ECO:0007669"/>
    <property type="project" value="TreeGrafter"/>
</dbReference>
<dbReference type="GO" id="GO:0004725">
    <property type="term" value="F:protein tyrosine phosphatase activity"/>
    <property type="evidence" value="ECO:0007669"/>
    <property type="project" value="TreeGrafter"/>
</dbReference>
<dbReference type="Proteomes" id="UP000013776">
    <property type="component" value="Unassembled WGS sequence"/>
</dbReference>
<dbReference type="SUPFAM" id="SSF52799">
    <property type="entry name" value="(Phosphotyrosine protein) phosphatases II"/>
    <property type="match status" value="1"/>
</dbReference>
<evidence type="ECO:0000259" key="4">
    <source>
        <dbReference type="PROSITE" id="PS51181"/>
    </source>
</evidence>
<evidence type="ECO:0000313" key="5">
    <source>
        <dbReference type="EMBL" id="CCG81970.1"/>
    </source>
</evidence>
<accession>R4X970</accession>
<dbReference type="GO" id="GO:0005829">
    <property type="term" value="C:cytosol"/>
    <property type="evidence" value="ECO:0007669"/>
    <property type="project" value="TreeGrafter"/>
</dbReference>
<dbReference type="PANTHER" id="PTHR12305">
    <property type="entry name" value="PHOSPHATASE WITH HOMOLOGY TO TENSIN"/>
    <property type="match status" value="1"/>
</dbReference>
<dbReference type="CDD" id="cd14497">
    <property type="entry name" value="PTP_PTEN-like"/>
    <property type="match status" value="1"/>
</dbReference>
<dbReference type="GO" id="GO:0051896">
    <property type="term" value="P:regulation of phosphatidylinositol 3-kinase/protein kinase B signal transduction"/>
    <property type="evidence" value="ECO:0007669"/>
    <property type="project" value="TreeGrafter"/>
</dbReference>
<dbReference type="OrthoDB" id="16692at2759"/>
<dbReference type="PROSITE" id="PS00383">
    <property type="entry name" value="TYR_PHOSPHATASE_1"/>
    <property type="match status" value="1"/>
</dbReference>
<name>R4X970_TAPDE</name>
<keyword evidence="2" id="KW-0378">Hydrolase</keyword>
<dbReference type="GO" id="GO:0043491">
    <property type="term" value="P:phosphatidylinositol 3-kinase/protein kinase B signal transduction"/>
    <property type="evidence" value="ECO:0007669"/>
    <property type="project" value="TreeGrafter"/>
</dbReference>
<gene>
    <name evidence="5" type="ORF">TAPDE_001869</name>
</gene>
<dbReference type="InterPro" id="IPR029021">
    <property type="entry name" value="Prot-tyrosine_phosphatase-like"/>
</dbReference>
<evidence type="ECO:0000259" key="3">
    <source>
        <dbReference type="PROSITE" id="PS50056"/>
    </source>
</evidence>
<evidence type="ECO:0000313" key="6">
    <source>
        <dbReference type="Proteomes" id="UP000013776"/>
    </source>
</evidence>
<comment type="caution">
    <text evidence="5">The sequence shown here is derived from an EMBL/GenBank/DDBJ whole genome shotgun (WGS) entry which is preliminary data.</text>
</comment>
<dbReference type="PANTHER" id="PTHR12305:SF81">
    <property type="entry name" value="PHOSPHATIDYLINOSITOL 3,4,5-TRISPHOSPHATE 3-PHOSPHATASE AND DUAL-SPECIFICITY PROTEIN PHOSPHATASE PTEN"/>
    <property type="match status" value="1"/>
</dbReference>
<dbReference type="GO" id="GO:0005886">
    <property type="term" value="C:plasma membrane"/>
    <property type="evidence" value="ECO:0007669"/>
    <property type="project" value="TreeGrafter"/>
</dbReference>
<evidence type="ECO:0000256" key="2">
    <source>
        <dbReference type="ARBA" id="ARBA00022801"/>
    </source>
</evidence>
<keyword evidence="6" id="KW-1185">Reference proteome</keyword>